<reference evidence="1 2" key="1">
    <citation type="submission" date="2019-06" db="EMBL/GenBank/DDBJ databases">
        <title>Whole genome shotgun sequence of Corynebacterium variabile NBRC 15286.</title>
        <authorList>
            <person name="Hosoyama A."/>
            <person name="Uohara A."/>
            <person name="Ohji S."/>
            <person name="Ichikawa N."/>
        </authorList>
    </citation>
    <scope>NUCLEOTIDE SEQUENCE [LARGE SCALE GENOMIC DNA]</scope>
    <source>
        <strain evidence="1 2">NBRC 15286</strain>
    </source>
</reference>
<protein>
    <submittedName>
        <fullName evidence="1">Uncharacterized protein</fullName>
    </submittedName>
</protein>
<evidence type="ECO:0000313" key="2">
    <source>
        <dbReference type="Proteomes" id="UP000319986"/>
    </source>
</evidence>
<organism evidence="1 2">
    <name type="scientific">Corynebacterium variabile</name>
    <dbReference type="NCBI Taxonomy" id="1727"/>
    <lineage>
        <taxon>Bacteria</taxon>
        <taxon>Bacillati</taxon>
        <taxon>Actinomycetota</taxon>
        <taxon>Actinomycetes</taxon>
        <taxon>Mycobacteriales</taxon>
        <taxon>Corynebacteriaceae</taxon>
        <taxon>Corynebacterium</taxon>
    </lineage>
</organism>
<evidence type="ECO:0000313" key="1">
    <source>
        <dbReference type="EMBL" id="GEC87534.1"/>
    </source>
</evidence>
<dbReference type="Proteomes" id="UP000319986">
    <property type="component" value="Unassembled WGS sequence"/>
</dbReference>
<gene>
    <name evidence="1" type="ORF">CVA01_28480</name>
</gene>
<proteinExistence type="predicted"/>
<sequence length="121" mass="12922">MTITPDQADRLIAAVDIDGVLVSAVDIAGNPVPEVTETGTGKCVADTSTPQMADLMAAAPDLAHTIAGMRWEHGVEQATGTTQWFRSRQMAEAHAQVHGCFRLVRRLVGPTEPTTQETPND</sequence>
<dbReference type="RefSeq" id="WP_141331619.1">
    <property type="nucleotide sequence ID" value="NZ_BJNT01000029.1"/>
</dbReference>
<comment type="caution">
    <text evidence="1">The sequence shown here is derived from an EMBL/GenBank/DDBJ whole genome shotgun (WGS) entry which is preliminary data.</text>
</comment>
<dbReference type="AlphaFoldDB" id="A0A4Y4C7W9"/>
<dbReference type="GeneID" id="82888917"/>
<accession>A0A4Y4C7W9</accession>
<name>A0A4Y4C7W9_9CORY</name>
<dbReference type="EMBL" id="BJNT01000029">
    <property type="protein sequence ID" value="GEC87534.1"/>
    <property type="molecule type" value="Genomic_DNA"/>
</dbReference>